<dbReference type="GO" id="GO:0009898">
    <property type="term" value="C:cytoplasmic side of plasma membrane"/>
    <property type="evidence" value="ECO:0007669"/>
    <property type="project" value="TreeGrafter"/>
</dbReference>
<dbReference type="Gene3D" id="3.40.50.300">
    <property type="entry name" value="P-loop containing nucleotide triphosphate hydrolases"/>
    <property type="match status" value="1"/>
</dbReference>
<feature type="compositionally biased region" description="Basic and acidic residues" evidence="1">
    <location>
        <begin position="1"/>
        <end position="14"/>
    </location>
</feature>
<dbReference type="NCBIfam" id="TIGR03815">
    <property type="entry name" value="CpaE_hom_Actino"/>
    <property type="match status" value="1"/>
</dbReference>
<evidence type="ECO:0000313" key="3">
    <source>
        <dbReference type="Proteomes" id="UP000320461"/>
    </source>
</evidence>
<sequence>MGATDEHGVWRGRDTWPTAEGTELDAPPPAASSYRAVPSRGPGAGQDPARARVIGVVGGRGGAGASTFAAALAARFARRTATALVDLDRCAAGIDVLLALEDTDGVRWPDLTSARGDVDGTQVLALLPRWGPCAVLSADRQRPSFPEPGVVADVLHALAGVCGVVVLDLERAGVVTGESVAAACDAIVVLAPRDLRTVAGVLAMRDRLVGHGAHVGIVAVGPSPGGLGADELARAVELPVLARLAVDRRTAAATERGGVPLTGAVARAAARVARAVGTDRTAGPAPDRATYGGGPARGGVGPAVGPGVGGAAGLGPEARLGTDARLGPGGQVGAGGGFGVDEPAGSVRVGAW</sequence>
<dbReference type="PANTHER" id="PTHR43384">
    <property type="entry name" value="SEPTUM SITE-DETERMINING PROTEIN MIND HOMOLOG, CHLOROPLASTIC-RELATED"/>
    <property type="match status" value="1"/>
</dbReference>
<protein>
    <recommendedName>
        <fullName evidence="4">CobQ/CobB/MinD/ParA nucleotide binding domain-containing protein</fullName>
    </recommendedName>
</protein>
<dbReference type="Proteomes" id="UP000320461">
    <property type="component" value="Unassembled WGS sequence"/>
</dbReference>
<feature type="region of interest" description="Disordered" evidence="1">
    <location>
        <begin position="277"/>
        <end position="352"/>
    </location>
</feature>
<dbReference type="GO" id="GO:0005524">
    <property type="term" value="F:ATP binding"/>
    <property type="evidence" value="ECO:0007669"/>
    <property type="project" value="TreeGrafter"/>
</dbReference>
<dbReference type="AlphaFoldDB" id="A0A4Y3KH80"/>
<accession>A0A4Y3KH80</accession>
<dbReference type="SUPFAM" id="SSF52540">
    <property type="entry name" value="P-loop containing nucleoside triphosphate hydrolases"/>
    <property type="match status" value="1"/>
</dbReference>
<comment type="caution">
    <text evidence="2">The sequence shown here is derived from an EMBL/GenBank/DDBJ whole genome shotgun (WGS) entry which is preliminary data.</text>
</comment>
<evidence type="ECO:0000256" key="1">
    <source>
        <dbReference type="SAM" id="MobiDB-lite"/>
    </source>
</evidence>
<dbReference type="InterPro" id="IPR027417">
    <property type="entry name" value="P-loop_NTPase"/>
</dbReference>
<dbReference type="GO" id="GO:0005829">
    <property type="term" value="C:cytosol"/>
    <property type="evidence" value="ECO:0007669"/>
    <property type="project" value="TreeGrafter"/>
</dbReference>
<dbReference type="InterPro" id="IPR022521">
    <property type="entry name" value="Rv3660c"/>
</dbReference>
<gene>
    <name evidence="2" type="ORF">CGE01nite_10000</name>
</gene>
<organism evidence="2 3">
    <name type="scientific">Cellulomonas gelida</name>
    <dbReference type="NCBI Taxonomy" id="1712"/>
    <lineage>
        <taxon>Bacteria</taxon>
        <taxon>Bacillati</taxon>
        <taxon>Actinomycetota</taxon>
        <taxon>Actinomycetes</taxon>
        <taxon>Micrococcales</taxon>
        <taxon>Cellulomonadaceae</taxon>
        <taxon>Cellulomonas</taxon>
    </lineage>
</organism>
<evidence type="ECO:0008006" key="4">
    <source>
        <dbReference type="Google" id="ProtNLM"/>
    </source>
</evidence>
<keyword evidence="3" id="KW-1185">Reference proteome</keyword>
<feature type="compositionally biased region" description="Gly residues" evidence="1">
    <location>
        <begin position="327"/>
        <end position="339"/>
    </location>
</feature>
<name>A0A4Y3KH80_9CELL</name>
<dbReference type="GO" id="GO:0016887">
    <property type="term" value="F:ATP hydrolysis activity"/>
    <property type="evidence" value="ECO:0007669"/>
    <property type="project" value="TreeGrafter"/>
</dbReference>
<feature type="compositionally biased region" description="Gly residues" evidence="1">
    <location>
        <begin position="291"/>
        <end position="313"/>
    </location>
</feature>
<feature type="region of interest" description="Disordered" evidence="1">
    <location>
        <begin position="1"/>
        <end position="48"/>
    </location>
</feature>
<dbReference type="InterPro" id="IPR050625">
    <property type="entry name" value="ParA/MinD_ATPase"/>
</dbReference>
<dbReference type="GO" id="GO:0051782">
    <property type="term" value="P:negative regulation of cell division"/>
    <property type="evidence" value="ECO:0007669"/>
    <property type="project" value="TreeGrafter"/>
</dbReference>
<reference evidence="2 3" key="1">
    <citation type="submission" date="2019-06" db="EMBL/GenBank/DDBJ databases">
        <title>Whole genome shotgun sequence of Cellulomonas gelida NBRC 3748.</title>
        <authorList>
            <person name="Hosoyama A."/>
            <person name="Uohara A."/>
            <person name="Ohji S."/>
            <person name="Ichikawa N."/>
        </authorList>
    </citation>
    <scope>NUCLEOTIDE SEQUENCE [LARGE SCALE GENOMIC DNA]</scope>
    <source>
        <strain evidence="2 3">NBRC 3748</strain>
    </source>
</reference>
<evidence type="ECO:0000313" key="2">
    <source>
        <dbReference type="EMBL" id="GEA83749.1"/>
    </source>
</evidence>
<dbReference type="PANTHER" id="PTHR43384:SF11">
    <property type="entry name" value="SEPTUM SITE DETERMINING PROTEIN"/>
    <property type="match status" value="1"/>
</dbReference>
<proteinExistence type="predicted"/>
<dbReference type="EMBL" id="BJLQ01000007">
    <property type="protein sequence ID" value="GEA83749.1"/>
    <property type="molecule type" value="Genomic_DNA"/>
</dbReference>
<dbReference type="RefSeq" id="WP_229747491.1">
    <property type="nucleotide sequence ID" value="NZ_BJLQ01000007.1"/>
</dbReference>